<dbReference type="InterPro" id="IPR027417">
    <property type="entry name" value="P-loop_NTPase"/>
</dbReference>
<reference evidence="4" key="1">
    <citation type="submission" date="2019-08" db="EMBL/GenBank/DDBJ databases">
        <authorList>
            <person name="Kucharzyk K."/>
            <person name="Murdoch R.W."/>
            <person name="Higgins S."/>
            <person name="Loffler F."/>
        </authorList>
    </citation>
    <scope>NUCLEOTIDE SEQUENCE</scope>
</reference>
<feature type="region of interest" description="Disordered" evidence="2">
    <location>
        <begin position="1"/>
        <end position="27"/>
    </location>
</feature>
<feature type="domain" description="ABC transporter" evidence="3">
    <location>
        <begin position="11"/>
        <end position="234"/>
    </location>
</feature>
<sequence>MDGGNVRGKAFHSVDLSPRGRTLPKFDKSNFANRRAKQAYRQHPRGSGSLGPNSTQFLVISQCKGTMEAADVLYSITMEASFGFLKTNICNLSRISIGVLLVSLFRILRFSKTTAFMKILNCPFFSGKYRLNKKGKIMNYSSKLEINGIPREKPQETSSGQQQREAIARALVCESEVILADEPTGALDQKTGENLLLLLKQINQEGKTILIVTHDSKTVNYANKIIAINDGEIV</sequence>
<dbReference type="InterPro" id="IPR003439">
    <property type="entry name" value="ABC_transporter-like_ATP-bd"/>
</dbReference>
<dbReference type="Pfam" id="PF00005">
    <property type="entry name" value="ABC_tran"/>
    <property type="match status" value="1"/>
</dbReference>
<evidence type="ECO:0000256" key="1">
    <source>
        <dbReference type="ARBA" id="ARBA00005417"/>
    </source>
</evidence>
<gene>
    <name evidence="4" type="ORF">SDC9_51775</name>
</gene>
<dbReference type="Gene3D" id="3.40.50.300">
    <property type="entry name" value="P-loop containing nucleotide triphosphate hydrolases"/>
    <property type="match status" value="1"/>
</dbReference>
<dbReference type="GO" id="GO:0005524">
    <property type="term" value="F:ATP binding"/>
    <property type="evidence" value="ECO:0007669"/>
    <property type="project" value="InterPro"/>
</dbReference>
<evidence type="ECO:0000256" key="2">
    <source>
        <dbReference type="SAM" id="MobiDB-lite"/>
    </source>
</evidence>
<protein>
    <recommendedName>
        <fullName evidence="3">ABC transporter domain-containing protein</fullName>
    </recommendedName>
</protein>
<comment type="caution">
    <text evidence="4">The sequence shown here is derived from an EMBL/GenBank/DDBJ whole genome shotgun (WGS) entry which is preliminary data.</text>
</comment>
<dbReference type="PANTHER" id="PTHR42798:SF7">
    <property type="entry name" value="ALPHA-D-RIBOSE 1-METHYLPHOSPHONATE 5-TRIPHOSPHATE SYNTHASE SUBUNIT PHNL"/>
    <property type="match status" value="1"/>
</dbReference>
<dbReference type="GO" id="GO:0016887">
    <property type="term" value="F:ATP hydrolysis activity"/>
    <property type="evidence" value="ECO:0007669"/>
    <property type="project" value="InterPro"/>
</dbReference>
<proteinExistence type="inferred from homology"/>
<dbReference type="SUPFAM" id="SSF52540">
    <property type="entry name" value="P-loop containing nucleoside triphosphate hydrolases"/>
    <property type="match status" value="1"/>
</dbReference>
<evidence type="ECO:0000259" key="3">
    <source>
        <dbReference type="PROSITE" id="PS50893"/>
    </source>
</evidence>
<organism evidence="4">
    <name type="scientific">bioreactor metagenome</name>
    <dbReference type="NCBI Taxonomy" id="1076179"/>
    <lineage>
        <taxon>unclassified sequences</taxon>
        <taxon>metagenomes</taxon>
        <taxon>ecological metagenomes</taxon>
    </lineage>
</organism>
<dbReference type="AlphaFoldDB" id="A0A644WNJ9"/>
<dbReference type="EMBL" id="VSSQ01001136">
    <property type="protein sequence ID" value="MPM05485.1"/>
    <property type="molecule type" value="Genomic_DNA"/>
</dbReference>
<comment type="similarity">
    <text evidence="1">Belongs to the ABC transporter superfamily.</text>
</comment>
<dbReference type="PROSITE" id="PS50893">
    <property type="entry name" value="ABC_TRANSPORTER_2"/>
    <property type="match status" value="1"/>
</dbReference>
<dbReference type="PANTHER" id="PTHR42798">
    <property type="entry name" value="LIPOPROTEIN-RELEASING SYSTEM ATP-BINDING PROTEIN LOLD"/>
    <property type="match status" value="1"/>
</dbReference>
<accession>A0A644WNJ9</accession>
<name>A0A644WNJ9_9ZZZZ</name>
<evidence type="ECO:0000313" key="4">
    <source>
        <dbReference type="EMBL" id="MPM05485.1"/>
    </source>
</evidence>